<name>A0A5B7GCQ5_PORTR</name>
<dbReference type="Proteomes" id="UP000324222">
    <property type="component" value="Unassembled WGS sequence"/>
</dbReference>
<protein>
    <submittedName>
        <fullName evidence="2">Uncharacterized protein</fullName>
    </submittedName>
</protein>
<comment type="caution">
    <text evidence="2">The sequence shown here is derived from an EMBL/GenBank/DDBJ whole genome shotgun (WGS) entry which is preliminary data.</text>
</comment>
<gene>
    <name evidence="2" type="ORF">E2C01_052094</name>
</gene>
<accession>A0A5B7GCQ5</accession>
<evidence type="ECO:0000313" key="3">
    <source>
        <dbReference type="Proteomes" id="UP000324222"/>
    </source>
</evidence>
<sequence length="115" mass="12064">MHLVAFSSTVFSTSTSTTVAQVGSAVESELRSSKGSGSGRLWETPAASSPEGEKSENRLELAPKDSEGSTGLSILSIRTLNRVDNCSKLPSPEGDSYIVYVAQASDRLLRSVGGQ</sequence>
<dbReference type="AlphaFoldDB" id="A0A5B7GCQ5"/>
<evidence type="ECO:0000313" key="2">
    <source>
        <dbReference type="EMBL" id="MPC58100.1"/>
    </source>
</evidence>
<feature type="compositionally biased region" description="Basic and acidic residues" evidence="1">
    <location>
        <begin position="51"/>
        <end position="67"/>
    </location>
</feature>
<dbReference type="EMBL" id="VSRR010015371">
    <property type="protein sequence ID" value="MPC58100.1"/>
    <property type="molecule type" value="Genomic_DNA"/>
</dbReference>
<proteinExistence type="predicted"/>
<evidence type="ECO:0000256" key="1">
    <source>
        <dbReference type="SAM" id="MobiDB-lite"/>
    </source>
</evidence>
<organism evidence="2 3">
    <name type="scientific">Portunus trituberculatus</name>
    <name type="common">Swimming crab</name>
    <name type="synonym">Neptunus trituberculatus</name>
    <dbReference type="NCBI Taxonomy" id="210409"/>
    <lineage>
        <taxon>Eukaryota</taxon>
        <taxon>Metazoa</taxon>
        <taxon>Ecdysozoa</taxon>
        <taxon>Arthropoda</taxon>
        <taxon>Crustacea</taxon>
        <taxon>Multicrustacea</taxon>
        <taxon>Malacostraca</taxon>
        <taxon>Eumalacostraca</taxon>
        <taxon>Eucarida</taxon>
        <taxon>Decapoda</taxon>
        <taxon>Pleocyemata</taxon>
        <taxon>Brachyura</taxon>
        <taxon>Eubrachyura</taxon>
        <taxon>Portunoidea</taxon>
        <taxon>Portunidae</taxon>
        <taxon>Portuninae</taxon>
        <taxon>Portunus</taxon>
    </lineage>
</organism>
<keyword evidence="3" id="KW-1185">Reference proteome</keyword>
<feature type="compositionally biased region" description="Low complexity" evidence="1">
    <location>
        <begin position="8"/>
        <end position="41"/>
    </location>
</feature>
<feature type="region of interest" description="Disordered" evidence="1">
    <location>
        <begin position="8"/>
        <end position="70"/>
    </location>
</feature>
<reference evidence="2 3" key="1">
    <citation type="submission" date="2019-05" db="EMBL/GenBank/DDBJ databases">
        <title>Another draft genome of Portunus trituberculatus and its Hox gene families provides insights of decapod evolution.</title>
        <authorList>
            <person name="Jeong J.-H."/>
            <person name="Song I."/>
            <person name="Kim S."/>
            <person name="Choi T."/>
            <person name="Kim D."/>
            <person name="Ryu S."/>
            <person name="Kim W."/>
        </authorList>
    </citation>
    <scope>NUCLEOTIDE SEQUENCE [LARGE SCALE GENOMIC DNA]</scope>
    <source>
        <tissue evidence="2">Muscle</tissue>
    </source>
</reference>